<keyword evidence="2 4" id="KW-0479">Metal-binding</keyword>
<evidence type="ECO:0000313" key="8">
    <source>
        <dbReference type="Proteomes" id="UP000599523"/>
    </source>
</evidence>
<feature type="domain" description="Cytochrome c" evidence="6">
    <location>
        <begin position="43"/>
        <end position="128"/>
    </location>
</feature>
<dbReference type="GO" id="GO:0020037">
    <property type="term" value="F:heme binding"/>
    <property type="evidence" value="ECO:0007669"/>
    <property type="project" value="InterPro"/>
</dbReference>
<dbReference type="GO" id="GO:0046872">
    <property type="term" value="F:metal ion binding"/>
    <property type="evidence" value="ECO:0007669"/>
    <property type="project" value="UniProtKB-KW"/>
</dbReference>
<feature type="signal peptide" evidence="5">
    <location>
        <begin position="1"/>
        <end position="28"/>
    </location>
</feature>
<feature type="chain" id="PRO_5037216794" evidence="5">
    <location>
        <begin position="29"/>
        <end position="134"/>
    </location>
</feature>
<reference evidence="7" key="1">
    <citation type="submission" date="2019-12" db="EMBL/GenBank/DDBJ databases">
        <title>Comparative genomics gives insights into the taxonomy of the Azoarcus-Aromatoleum group and reveals separate origins of nif in the plant-associated Azoarcus and non-plant-associated Aromatoleum sub-groups.</title>
        <authorList>
            <person name="Lafos M."/>
            <person name="Maluk M."/>
            <person name="Batista M."/>
            <person name="Junghare M."/>
            <person name="Carmona M."/>
            <person name="Faoro H."/>
            <person name="Cruz L.M."/>
            <person name="Battistoni F."/>
            <person name="De Souza E."/>
            <person name="Pedrosa F."/>
            <person name="Chen W.-M."/>
            <person name="Poole P.S."/>
            <person name="Dixon R.A."/>
            <person name="James E.K."/>
        </authorList>
    </citation>
    <scope>NUCLEOTIDE SEQUENCE</scope>
    <source>
        <strain evidence="7">NSC3</strain>
    </source>
</reference>
<dbReference type="AlphaFoldDB" id="A0A972F5Z6"/>
<evidence type="ECO:0000259" key="6">
    <source>
        <dbReference type="PROSITE" id="PS51007"/>
    </source>
</evidence>
<comment type="caution">
    <text evidence="7">The sequence shown here is derived from an EMBL/GenBank/DDBJ whole genome shotgun (WGS) entry which is preliminary data.</text>
</comment>
<evidence type="ECO:0000313" key="7">
    <source>
        <dbReference type="EMBL" id="NMG01460.1"/>
    </source>
</evidence>
<evidence type="ECO:0000256" key="3">
    <source>
        <dbReference type="ARBA" id="ARBA00023004"/>
    </source>
</evidence>
<dbReference type="Gene3D" id="1.10.760.10">
    <property type="entry name" value="Cytochrome c-like domain"/>
    <property type="match status" value="1"/>
</dbReference>
<dbReference type="Pfam" id="PF00034">
    <property type="entry name" value="Cytochrom_C"/>
    <property type="match status" value="1"/>
</dbReference>
<evidence type="ECO:0000256" key="4">
    <source>
        <dbReference type="PROSITE-ProRule" id="PRU00433"/>
    </source>
</evidence>
<sequence length="134" mass="14812">MQRTHRRPKTLRTAFAIVLGALTTGVAAQVWQPPPETTPGLMPNPNVGQPLYETHCASCHGADLNGTEVAPPMLHKIYEPSHHSDAAFQMAVAQGVRAHHWQYGDMPPIEGLTPDQVAHITAYIRMHQRRVGIR</sequence>
<dbReference type="InterPro" id="IPR036909">
    <property type="entry name" value="Cyt_c-like_dom_sf"/>
</dbReference>
<organism evidence="7 8">
    <name type="scientific">Azoarcus taiwanensis</name>
    <dbReference type="NCBI Taxonomy" id="666964"/>
    <lineage>
        <taxon>Bacteria</taxon>
        <taxon>Pseudomonadati</taxon>
        <taxon>Pseudomonadota</taxon>
        <taxon>Betaproteobacteria</taxon>
        <taxon>Rhodocyclales</taxon>
        <taxon>Zoogloeaceae</taxon>
        <taxon>Azoarcus</taxon>
    </lineage>
</organism>
<keyword evidence="8" id="KW-1185">Reference proteome</keyword>
<evidence type="ECO:0000256" key="5">
    <source>
        <dbReference type="SAM" id="SignalP"/>
    </source>
</evidence>
<keyword evidence="5" id="KW-0732">Signal</keyword>
<dbReference type="EMBL" id="WTVM01000002">
    <property type="protein sequence ID" value="NMG01460.1"/>
    <property type="molecule type" value="Genomic_DNA"/>
</dbReference>
<accession>A0A972F5Z6</accession>
<dbReference type="GO" id="GO:0009055">
    <property type="term" value="F:electron transfer activity"/>
    <property type="evidence" value="ECO:0007669"/>
    <property type="project" value="InterPro"/>
</dbReference>
<dbReference type="SUPFAM" id="SSF46626">
    <property type="entry name" value="Cytochrome c"/>
    <property type="match status" value="1"/>
</dbReference>
<dbReference type="PROSITE" id="PS51007">
    <property type="entry name" value="CYTC"/>
    <property type="match status" value="1"/>
</dbReference>
<gene>
    <name evidence="7" type="ORF">GPA21_00535</name>
</gene>
<dbReference type="RefSeq" id="WP_168986258.1">
    <property type="nucleotide sequence ID" value="NZ_CAWPHM010000222.1"/>
</dbReference>
<keyword evidence="1 4" id="KW-0349">Heme</keyword>
<evidence type="ECO:0000256" key="1">
    <source>
        <dbReference type="ARBA" id="ARBA00022617"/>
    </source>
</evidence>
<dbReference type="InterPro" id="IPR009056">
    <property type="entry name" value="Cyt_c-like_dom"/>
</dbReference>
<evidence type="ECO:0000256" key="2">
    <source>
        <dbReference type="ARBA" id="ARBA00022723"/>
    </source>
</evidence>
<name>A0A972F5Z6_9RHOO</name>
<keyword evidence="3 4" id="KW-0408">Iron</keyword>
<dbReference type="Proteomes" id="UP000599523">
    <property type="component" value="Unassembled WGS sequence"/>
</dbReference>
<proteinExistence type="predicted"/>
<protein>
    <submittedName>
        <fullName evidence="7">C-type cytochrome</fullName>
    </submittedName>
</protein>